<dbReference type="KEGG" id="bbat:Bdt_3740"/>
<proteinExistence type="predicted"/>
<dbReference type="HOGENOM" id="CLU_3340661_0_0_7"/>
<sequence length="37" mass="4230">MFFDVGDRLICFVTATLRMDQFALGCSETIQNILFRG</sequence>
<protein>
    <submittedName>
        <fullName evidence="1">Uncharacterized protein</fullName>
    </submittedName>
</protein>
<dbReference type="Proteomes" id="UP000010074">
    <property type="component" value="Chromosome"/>
</dbReference>
<dbReference type="EMBL" id="CP002930">
    <property type="protein sequence ID" value="AFY03413.1"/>
    <property type="molecule type" value="Genomic_DNA"/>
</dbReference>
<evidence type="ECO:0000313" key="1">
    <source>
        <dbReference type="EMBL" id="AFY03413.1"/>
    </source>
</evidence>
<organism evidence="1 2">
    <name type="scientific">Bdellovibrio bacteriovorus str. Tiberius</name>
    <dbReference type="NCBI Taxonomy" id="1069642"/>
    <lineage>
        <taxon>Bacteria</taxon>
        <taxon>Pseudomonadati</taxon>
        <taxon>Bdellovibrionota</taxon>
        <taxon>Bdellovibrionia</taxon>
        <taxon>Bdellovibrionales</taxon>
        <taxon>Pseudobdellovibrionaceae</taxon>
        <taxon>Bdellovibrio</taxon>
    </lineage>
</organism>
<dbReference type="AlphaFoldDB" id="K7Z091"/>
<gene>
    <name evidence="1" type="ORF">Bdt_3740</name>
</gene>
<evidence type="ECO:0000313" key="2">
    <source>
        <dbReference type="Proteomes" id="UP000010074"/>
    </source>
</evidence>
<accession>K7Z091</accession>
<reference evidence="1 2" key="1">
    <citation type="journal article" date="2012" name="BMC Genomics">
        <title>Genome analysis of a simultaneously predatory and prey-independent, novel Bdellovibrio bacteriovorus from the River Tiber, supports in silico predictions of both ancient and recent lateral gene transfer from diverse bacteria.</title>
        <authorList>
            <person name="Hobley L."/>
            <person name="Lerner T.R."/>
            <person name="Williams L.E."/>
            <person name="Lambert C."/>
            <person name="Till R."/>
            <person name="Milner D.S."/>
            <person name="Basford S.M."/>
            <person name="Capeness M.J."/>
            <person name="Fenton A.K."/>
            <person name="Atterbury R.J."/>
            <person name="Harris M.A."/>
            <person name="Sockett R.E."/>
        </authorList>
    </citation>
    <scope>NUCLEOTIDE SEQUENCE [LARGE SCALE GENOMIC DNA]</scope>
    <source>
        <strain evidence="1 2">Tiberius</strain>
    </source>
</reference>
<dbReference type="STRING" id="1069642.Bdt_3740"/>
<name>K7Z091_BDEBC</name>